<evidence type="ECO:0000313" key="4">
    <source>
        <dbReference type="Proteomes" id="UP000177230"/>
    </source>
</evidence>
<dbReference type="InterPro" id="IPR041459">
    <property type="entry name" value="MPTase-PolyVal"/>
</dbReference>
<dbReference type="PIRSF" id="PIRSF037112">
    <property type="entry name" value="Antirestriction_ArdC"/>
    <property type="match status" value="1"/>
</dbReference>
<protein>
    <recommendedName>
        <fullName evidence="5">Antirestriction protein</fullName>
    </recommendedName>
</protein>
<dbReference type="Pfam" id="PF18818">
    <property type="entry name" value="MPTase-PolyVal"/>
    <property type="match status" value="1"/>
</dbReference>
<dbReference type="InterPro" id="IPR013610">
    <property type="entry name" value="ArdC_N"/>
</dbReference>
<feature type="domain" description="Polyvalent protein metallopeptidase" evidence="2">
    <location>
        <begin position="151"/>
        <end position="261"/>
    </location>
</feature>
<reference evidence="3 4" key="1">
    <citation type="journal article" date="2016" name="Nat. Commun.">
        <title>Thousands of microbial genomes shed light on interconnected biogeochemical processes in an aquifer system.</title>
        <authorList>
            <person name="Anantharaman K."/>
            <person name="Brown C.T."/>
            <person name="Hug L.A."/>
            <person name="Sharon I."/>
            <person name="Castelle C.J."/>
            <person name="Probst A.J."/>
            <person name="Thomas B.C."/>
            <person name="Singh A."/>
            <person name="Wilkins M.J."/>
            <person name="Karaoz U."/>
            <person name="Brodie E.L."/>
            <person name="Williams K.H."/>
            <person name="Hubbard S.S."/>
            <person name="Banfield J.F."/>
        </authorList>
    </citation>
    <scope>NUCLEOTIDE SEQUENCE [LARGE SCALE GENOMIC DNA]</scope>
</reference>
<accession>A0A1F5RIK8</accession>
<name>A0A1F5RIK8_9BACT</name>
<proteinExistence type="predicted"/>
<evidence type="ECO:0000313" key="3">
    <source>
        <dbReference type="EMBL" id="OGF14013.1"/>
    </source>
</evidence>
<organism evidence="3 4">
    <name type="scientific">Candidatus Edwardsbacteria bacterium GWF2_54_11</name>
    <dbReference type="NCBI Taxonomy" id="1817851"/>
    <lineage>
        <taxon>Bacteria</taxon>
        <taxon>Candidatus Edwardsiibacteriota</taxon>
    </lineage>
</organism>
<feature type="domain" description="N-terminal" evidence="1">
    <location>
        <begin position="5"/>
        <end position="109"/>
    </location>
</feature>
<dbReference type="GO" id="GO:0003697">
    <property type="term" value="F:single-stranded DNA binding"/>
    <property type="evidence" value="ECO:0007669"/>
    <property type="project" value="InterPro"/>
</dbReference>
<comment type="caution">
    <text evidence="3">The sequence shown here is derived from an EMBL/GenBank/DDBJ whole genome shotgun (WGS) entry which is preliminary data.</text>
</comment>
<dbReference type="Proteomes" id="UP000177230">
    <property type="component" value="Unassembled WGS sequence"/>
</dbReference>
<sequence>MSNNTIAQIITDQIIEALENGTIPWKKPWKTELPMNLISKHVYRGINLLMLSMSPYASPYYLTFKQLAYLGGFVKPGSKGFKVVYWKTIESSDDDTEEKKPLLKYYTVFNVEQCDKIPEELFPDQDHEFDSIAACEGILDNVPDMPDFREAPNAFYDINSDIIGLPPRRNFVSAEEFYSTAFHELVHSTGHPERLNRKVLSGSAGMNENYSKEELVAEIGSSFLCAHARISPKTLDNQAGYIANWLSVLKGDKRFIFSASSLAQKAVDYILGNLSATGDNNASIGENHEYS</sequence>
<dbReference type="Pfam" id="PF08401">
    <property type="entry name" value="ArdcN"/>
    <property type="match status" value="1"/>
</dbReference>
<evidence type="ECO:0000259" key="2">
    <source>
        <dbReference type="Pfam" id="PF18818"/>
    </source>
</evidence>
<evidence type="ECO:0000259" key="1">
    <source>
        <dbReference type="Pfam" id="PF08401"/>
    </source>
</evidence>
<dbReference type="AlphaFoldDB" id="A0A1F5RIK8"/>
<gene>
    <name evidence="3" type="ORF">A2024_05625</name>
</gene>
<evidence type="ECO:0008006" key="5">
    <source>
        <dbReference type="Google" id="ProtNLM"/>
    </source>
</evidence>
<dbReference type="InterPro" id="IPR017113">
    <property type="entry name" value="Antirestriction_ArdC"/>
</dbReference>
<dbReference type="EMBL" id="MFFM01000009">
    <property type="protein sequence ID" value="OGF14013.1"/>
    <property type="molecule type" value="Genomic_DNA"/>
</dbReference>